<reference evidence="2" key="1">
    <citation type="submission" date="2023-06" db="EMBL/GenBank/DDBJ databases">
        <title>Genome-scale phylogeny and comparative genomics of the fungal order Sordariales.</title>
        <authorList>
            <consortium name="Lawrence Berkeley National Laboratory"/>
            <person name="Hensen N."/>
            <person name="Bonometti L."/>
            <person name="Westerberg I."/>
            <person name="Brannstrom I.O."/>
            <person name="Guillou S."/>
            <person name="Cros-Aarteil S."/>
            <person name="Calhoun S."/>
            <person name="Haridas S."/>
            <person name="Kuo A."/>
            <person name="Mondo S."/>
            <person name="Pangilinan J."/>
            <person name="Riley R."/>
            <person name="LaButti K."/>
            <person name="Andreopoulos B."/>
            <person name="Lipzen A."/>
            <person name="Chen C."/>
            <person name="Yanf M."/>
            <person name="Daum C."/>
            <person name="Ng V."/>
            <person name="Clum A."/>
            <person name="Steindorff A."/>
            <person name="Ohm R."/>
            <person name="Martin F."/>
            <person name="Silar P."/>
            <person name="Natvig D."/>
            <person name="Lalanne C."/>
            <person name="Gautier V."/>
            <person name="Ament-velasquez S.L."/>
            <person name="Kruys A."/>
            <person name="Hutchinson M.I."/>
            <person name="Powell A.J."/>
            <person name="Barry K."/>
            <person name="Miller A.N."/>
            <person name="Grigoriev I.V."/>
            <person name="Debuchy R."/>
            <person name="Gladieux P."/>
            <person name="Thoren M.H."/>
            <person name="Johannesson H."/>
        </authorList>
    </citation>
    <scope>NUCLEOTIDE SEQUENCE</scope>
    <source>
        <strain evidence="2">SMH3187-1</strain>
    </source>
</reference>
<feature type="compositionally biased region" description="Basic residues" evidence="1">
    <location>
        <begin position="107"/>
        <end position="140"/>
    </location>
</feature>
<accession>A0AA40BP14</accession>
<evidence type="ECO:0000256" key="1">
    <source>
        <dbReference type="SAM" id="MobiDB-lite"/>
    </source>
</evidence>
<gene>
    <name evidence="2" type="ORF">B0T18DRAFT_420436</name>
</gene>
<evidence type="ECO:0000313" key="3">
    <source>
        <dbReference type="Proteomes" id="UP001172155"/>
    </source>
</evidence>
<feature type="compositionally biased region" description="Polar residues" evidence="1">
    <location>
        <begin position="49"/>
        <end position="72"/>
    </location>
</feature>
<comment type="caution">
    <text evidence="2">The sequence shown here is derived from an EMBL/GenBank/DDBJ whole genome shotgun (WGS) entry which is preliminary data.</text>
</comment>
<dbReference type="Proteomes" id="UP001172155">
    <property type="component" value="Unassembled WGS sequence"/>
</dbReference>
<organism evidence="2 3">
    <name type="scientific">Schizothecium vesticola</name>
    <dbReference type="NCBI Taxonomy" id="314040"/>
    <lineage>
        <taxon>Eukaryota</taxon>
        <taxon>Fungi</taxon>
        <taxon>Dikarya</taxon>
        <taxon>Ascomycota</taxon>
        <taxon>Pezizomycotina</taxon>
        <taxon>Sordariomycetes</taxon>
        <taxon>Sordariomycetidae</taxon>
        <taxon>Sordariales</taxon>
        <taxon>Schizotheciaceae</taxon>
        <taxon>Schizothecium</taxon>
    </lineage>
</organism>
<sequence length="163" mass="18743">MSSCAPSNPSVLFGRHVLDKKTCPEFGHNTSQLGIHSIALPSDVISHQNKPSSLVLNSNTTTPKPASNSSATHRPFKHQNDYHSPEHVPHHPYLLHPRGSPHDLLYPHHHPGRPNHIRHHYLRQSRQGPRRPQRPHRQRRLLPDRRRLGRHLVDSPAQDARRR</sequence>
<feature type="region of interest" description="Disordered" evidence="1">
    <location>
        <begin position="49"/>
        <end position="163"/>
    </location>
</feature>
<proteinExistence type="predicted"/>
<evidence type="ECO:0000313" key="2">
    <source>
        <dbReference type="EMBL" id="KAK0737730.1"/>
    </source>
</evidence>
<protein>
    <submittedName>
        <fullName evidence="2">Uncharacterized protein</fullName>
    </submittedName>
</protein>
<dbReference type="AlphaFoldDB" id="A0AA40BP14"/>
<feature type="compositionally biased region" description="Basic and acidic residues" evidence="1">
    <location>
        <begin position="78"/>
        <end position="89"/>
    </location>
</feature>
<name>A0AA40BP14_9PEZI</name>
<keyword evidence="3" id="KW-1185">Reference proteome</keyword>
<dbReference type="EMBL" id="JAUKUD010000007">
    <property type="protein sequence ID" value="KAK0737730.1"/>
    <property type="molecule type" value="Genomic_DNA"/>
</dbReference>